<name>A0A2G1QLT6_9HYPH</name>
<comment type="caution">
    <text evidence="1">The sequence shown here is derived from an EMBL/GenBank/DDBJ whole genome shotgun (WGS) entry which is preliminary data.</text>
</comment>
<dbReference type="Proteomes" id="UP000221168">
    <property type="component" value="Unassembled WGS sequence"/>
</dbReference>
<gene>
    <name evidence="1" type="ORF">CSC94_14505</name>
</gene>
<keyword evidence="2" id="KW-1185">Reference proteome</keyword>
<proteinExistence type="predicted"/>
<accession>A0A2G1QLT6</accession>
<protein>
    <submittedName>
        <fullName evidence="1">Uncharacterized protein</fullName>
    </submittedName>
</protein>
<dbReference type="AlphaFoldDB" id="A0A2G1QLT6"/>
<organism evidence="1 2">
    <name type="scientific">Zhengella mangrovi</name>
    <dbReference type="NCBI Taxonomy" id="1982044"/>
    <lineage>
        <taxon>Bacteria</taxon>
        <taxon>Pseudomonadati</taxon>
        <taxon>Pseudomonadota</taxon>
        <taxon>Alphaproteobacteria</taxon>
        <taxon>Hyphomicrobiales</taxon>
        <taxon>Notoacmeibacteraceae</taxon>
        <taxon>Zhengella</taxon>
    </lineage>
</organism>
<evidence type="ECO:0000313" key="2">
    <source>
        <dbReference type="Proteomes" id="UP000221168"/>
    </source>
</evidence>
<dbReference type="RefSeq" id="WP_099307065.1">
    <property type="nucleotide sequence ID" value="NZ_PDVP01000008.1"/>
</dbReference>
<evidence type="ECO:0000313" key="1">
    <source>
        <dbReference type="EMBL" id="PHP66486.1"/>
    </source>
</evidence>
<reference evidence="1 2" key="1">
    <citation type="submission" date="2017-10" db="EMBL/GenBank/DDBJ databases">
        <title>Sedimentibacterium mangrovi gen. nov., sp. nov., a novel member of family Phyllobacteriacea isolated from mangrove sediment.</title>
        <authorList>
            <person name="Liao H."/>
            <person name="Tian Y."/>
        </authorList>
    </citation>
    <scope>NUCLEOTIDE SEQUENCE [LARGE SCALE GENOMIC DNA]</scope>
    <source>
        <strain evidence="1 2">X9-2-2</strain>
    </source>
</reference>
<dbReference type="EMBL" id="PDVP01000008">
    <property type="protein sequence ID" value="PHP66486.1"/>
    <property type="molecule type" value="Genomic_DNA"/>
</dbReference>
<sequence length="415" mass="43949">MNNAEESLPWPEWWTRLCRVQGATPDAAGGTARAPVKPYERGADRFGLAELERRVLDWRQPAENVRQDGMDRHEPGRGINEAPQPSYGVQAPAYGAVGQALPAGGHRGGTTIRDVIEHGWGDVYTPILAQAGEALVQFETRSDPVDGEGPFIVASARLGDEDLSLYSSQQLLVTVLRGIDEQIDGLPAEGPSLALVVEYAFADFRRLAETLTGQRLAVTDAHFAKALPQHPWLHLAAYPGDGLSGCGLAGGPALLSHLKAFASRFANRYERTLDPTLTIKIGPVMLPVGDLADAKPGTGIDCGIDPAGDVRGMVERADGYYWPCTVENNGVLLTGPLSPPPGGADAEGFAAAGIAIGEINLAPVRRAWLEAGHRLPMARFPNDGAFIRIGQQAPVPARLAAFDGSLGVRITGAGA</sequence>